<evidence type="ECO:0000256" key="7">
    <source>
        <dbReference type="ARBA" id="ARBA00023136"/>
    </source>
</evidence>
<sequence>MAVDASAPVTPNNDGARGFAFALSAYLMWGVLPFYMKAVGHIPSLEVIAHRIVWSVPVAGIVLLMLGRMGDVMAALRTPRIVAMASVTAILITINWGTYVWAIGNGHSLDAALGYFINPLFSIALGSLLLKEKLMPTQIVAIALAAIAVAVLAFDAGGLPWVALALTLSWGFYGFLRKTLPVGPNQGFFIEVLLLCVPAFFYIVYLEAQGEGHLYRTGIYDTSLLIGCGLVTALPLMIFANGVKLLSLSTIGIMQYIVPTMIFIIAVFIFKEPLGTARMIAFPLIWAGLVLYSWSMLRQARGRQAAGDTVNDTLS</sequence>
<evidence type="ECO:0000313" key="10">
    <source>
        <dbReference type="EMBL" id="PZM16993.1"/>
    </source>
</evidence>
<feature type="transmembrane region" description="Helical" evidence="8">
    <location>
        <begin position="160"/>
        <end position="176"/>
    </location>
</feature>
<evidence type="ECO:0000256" key="4">
    <source>
        <dbReference type="ARBA" id="ARBA00022475"/>
    </source>
</evidence>
<dbReference type="Proteomes" id="UP000248925">
    <property type="component" value="Unassembled WGS sequence"/>
</dbReference>
<name>A0A2W4F5I8_9HYPH</name>
<feature type="transmembrane region" description="Helical" evidence="8">
    <location>
        <begin position="113"/>
        <end position="130"/>
    </location>
</feature>
<feature type="transmembrane region" description="Helical" evidence="8">
    <location>
        <begin position="218"/>
        <end position="239"/>
    </location>
</feature>
<accession>A0A2W4F5I8</accession>
<gene>
    <name evidence="10" type="primary">rarD</name>
    <name evidence="10" type="ORF">CPY51_01760</name>
</gene>
<reference evidence="10 11" key="1">
    <citation type="journal article" date="2018" name="Sci. Rep.">
        <title>Rhizobium tumorigenes sp. nov., a novel plant tumorigenic bacterium isolated from cane gall tumors on thornless blackberry.</title>
        <authorList>
            <person name="Kuzmanovi N."/>
            <person name="Smalla K."/>
            <person name="Gronow S."/>
            <person name="PuBawska J."/>
        </authorList>
    </citation>
    <scope>NUCLEOTIDE SEQUENCE [LARGE SCALE GENOMIC DNA]</scope>
    <source>
        <strain evidence="10 11">CCBAU 85046</strain>
    </source>
</reference>
<evidence type="ECO:0000256" key="3">
    <source>
        <dbReference type="ARBA" id="ARBA00022448"/>
    </source>
</evidence>
<feature type="domain" description="EamA" evidence="9">
    <location>
        <begin position="18"/>
        <end position="152"/>
    </location>
</feature>
<proteinExistence type="inferred from homology"/>
<feature type="transmembrane region" description="Helical" evidence="8">
    <location>
        <begin position="251"/>
        <end position="270"/>
    </location>
</feature>
<evidence type="ECO:0000256" key="2">
    <source>
        <dbReference type="ARBA" id="ARBA00007362"/>
    </source>
</evidence>
<keyword evidence="5 8" id="KW-0812">Transmembrane</keyword>
<dbReference type="OrthoDB" id="369870at2"/>
<comment type="caution">
    <text evidence="10">The sequence shown here is derived from an EMBL/GenBank/DDBJ whole genome shotgun (WGS) entry which is preliminary data.</text>
</comment>
<dbReference type="AlphaFoldDB" id="A0A2W4F5I8"/>
<keyword evidence="11" id="KW-1185">Reference proteome</keyword>
<feature type="transmembrane region" description="Helical" evidence="8">
    <location>
        <begin position="137"/>
        <end position="154"/>
    </location>
</feature>
<comment type="similarity">
    <text evidence="2">Belongs to the EamA transporter family.</text>
</comment>
<evidence type="ECO:0000313" key="11">
    <source>
        <dbReference type="Proteomes" id="UP000248925"/>
    </source>
</evidence>
<keyword evidence="7 8" id="KW-0472">Membrane</keyword>
<dbReference type="InterPro" id="IPR037185">
    <property type="entry name" value="EmrE-like"/>
</dbReference>
<dbReference type="Pfam" id="PF00892">
    <property type="entry name" value="EamA"/>
    <property type="match status" value="2"/>
</dbReference>
<dbReference type="InterPro" id="IPR004626">
    <property type="entry name" value="RarD"/>
</dbReference>
<organism evidence="10 11">
    <name type="scientific">Rhizobium tubonense</name>
    <dbReference type="NCBI Taxonomy" id="484088"/>
    <lineage>
        <taxon>Bacteria</taxon>
        <taxon>Pseudomonadati</taxon>
        <taxon>Pseudomonadota</taxon>
        <taxon>Alphaproteobacteria</taxon>
        <taxon>Hyphomicrobiales</taxon>
        <taxon>Rhizobiaceae</taxon>
        <taxon>Rhizobium/Agrobacterium group</taxon>
        <taxon>Rhizobium</taxon>
    </lineage>
</organism>
<dbReference type="PANTHER" id="PTHR22911:SF137">
    <property type="entry name" value="SOLUTE CARRIER FAMILY 35 MEMBER G2-RELATED"/>
    <property type="match status" value="1"/>
</dbReference>
<dbReference type="PANTHER" id="PTHR22911">
    <property type="entry name" value="ACYL-MALONYL CONDENSING ENZYME-RELATED"/>
    <property type="match status" value="1"/>
</dbReference>
<feature type="transmembrane region" description="Helical" evidence="8">
    <location>
        <begin position="81"/>
        <end position="101"/>
    </location>
</feature>
<dbReference type="RefSeq" id="WP_111158320.1">
    <property type="nucleotide sequence ID" value="NZ_PCDP01000001.1"/>
</dbReference>
<protein>
    <submittedName>
        <fullName evidence="10">Protein RarD</fullName>
    </submittedName>
</protein>
<feature type="domain" description="EamA" evidence="9">
    <location>
        <begin position="162"/>
        <end position="293"/>
    </location>
</feature>
<dbReference type="SUPFAM" id="SSF103481">
    <property type="entry name" value="Multidrug resistance efflux transporter EmrE"/>
    <property type="match status" value="2"/>
</dbReference>
<feature type="transmembrane region" description="Helical" evidence="8">
    <location>
        <begin position="48"/>
        <end position="69"/>
    </location>
</feature>
<comment type="subcellular location">
    <subcellularLocation>
        <location evidence="1">Cell membrane</location>
        <topology evidence="1">Multi-pass membrane protein</topology>
    </subcellularLocation>
</comment>
<keyword evidence="4" id="KW-1003">Cell membrane</keyword>
<dbReference type="InterPro" id="IPR000620">
    <property type="entry name" value="EamA_dom"/>
</dbReference>
<evidence type="ECO:0000259" key="9">
    <source>
        <dbReference type="Pfam" id="PF00892"/>
    </source>
</evidence>
<dbReference type="NCBIfam" id="TIGR00688">
    <property type="entry name" value="rarD"/>
    <property type="match status" value="1"/>
</dbReference>
<feature type="transmembrane region" description="Helical" evidence="8">
    <location>
        <begin position="188"/>
        <end position="206"/>
    </location>
</feature>
<evidence type="ECO:0000256" key="1">
    <source>
        <dbReference type="ARBA" id="ARBA00004651"/>
    </source>
</evidence>
<keyword evidence="6 8" id="KW-1133">Transmembrane helix</keyword>
<evidence type="ECO:0000256" key="8">
    <source>
        <dbReference type="SAM" id="Phobius"/>
    </source>
</evidence>
<dbReference type="GO" id="GO:0005886">
    <property type="term" value="C:plasma membrane"/>
    <property type="evidence" value="ECO:0007669"/>
    <property type="project" value="UniProtKB-SubCell"/>
</dbReference>
<evidence type="ECO:0000256" key="5">
    <source>
        <dbReference type="ARBA" id="ARBA00022692"/>
    </source>
</evidence>
<feature type="transmembrane region" description="Helical" evidence="8">
    <location>
        <begin position="276"/>
        <end position="294"/>
    </location>
</feature>
<keyword evidence="3" id="KW-0813">Transport</keyword>
<evidence type="ECO:0000256" key="6">
    <source>
        <dbReference type="ARBA" id="ARBA00022989"/>
    </source>
</evidence>
<feature type="transmembrane region" description="Helical" evidence="8">
    <location>
        <begin position="18"/>
        <end position="36"/>
    </location>
</feature>
<dbReference type="EMBL" id="PCDP01000001">
    <property type="protein sequence ID" value="PZM16993.1"/>
    <property type="molecule type" value="Genomic_DNA"/>
</dbReference>